<dbReference type="PANTHER" id="PTHR21646">
    <property type="entry name" value="UBIQUITIN CARBOXYL-TERMINAL HYDROLASE"/>
    <property type="match status" value="1"/>
</dbReference>
<dbReference type="Proteomes" id="UP000836788">
    <property type="component" value="Chromosome 5"/>
</dbReference>
<evidence type="ECO:0000256" key="1">
    <source>
        <dbReference type="ARBA" id="ARBA00000707"/>
    </source>
</evidence>
<dbReference type="CDD" id="cd02674">
    <property type="entry name" value="Peptidase_C19R"/>
    <property type="match status" value="1"/>
</dbReference>
<dbReference type="EC" id="3.4.19.12" evidence="3"/>
<feature type="domain" description="USP" evidence="8">
    <location>
        <begin position="4"/>
        <end position="347"/>
    </location>
</feature>
<evidence type="ECO:0000313" key="9">
    <source>
        <dbReference type="EMBL" id="CAG9290362.1"/>
    </source>
</evidence>
<evidence type="ECO:0000259" key="8">
    <source>
        <dbReference type="PROSITE" id="PS50235"/>
    </source>
</evidence>
<dbReference type="Pfam" id="PF00443">
    <property type="entry name" value="UCH"/>
    <property type="match status" value="1"/>
</dbReference>
<dbReference type="AlphaFoldDB" id="A0A8J9TBX5"/>
<keyword evidence="4" id="KW-0645">Protease</keyword>
<comment type="catalytic activity">
    <reaction evidence="1">
        <text>Thiol-dependent hydrolysis of ester, thioester, amide, peptide and isopeptide bonds formed by the C-terminal Gly of ubiquitin (a 76-residue protein attached to proteins as an intracellular targeting signal).</text>
        <dbReference type="EC" id="3.4.19.12"/>
    </reaction>
</comment>
<reference evidence="9" key="1">
    <citation type="submission" date="2022-02" db="EMBL/GenBank/DDBJ databases">
        <authorList>
            <person name="Giguere J D."/>
        </authorList>
    </citation>
    <scope>NUCLEOTIDE SEQUENCE</scope>
    <source>
        <strain evidence="9">CCAP 1055/1</strain>
    </source>
</reference>
<dbReference type="InterPro" id="IPR028889">
    <property type="entry name" value="USP"/>
</dbReference>
<dbReference type="InterPro" id="IPR050185">
    <property type="entry name" value="Ub_carboxyl-term_hydrolase"/>
</dbReference>
<name>A0A8J9TBX5_PHATR</name>
<dbReference type="PROSITE" id="PS50235">
    <property type="entry name" value="USP_3"/>
    <property type="match status" value="1"/>
</dbReference>
<keyword evidence="7" id="KW-0788">Thiol protease</keyword>
<proteinExistence type="inferred from homology"/>
<dbReference type="InterPro" id="IPR038765">
    <property type="entry name" value="Papain-like_cys_pep_sf"/>
</dbReference>
<evidence type="ECO:0000256" key="5">
    <source>
        <dbReference type="ARBA" id="ARBA00022786"/>
    </source>
</evidence>
<dbReference type="SUPFAM" id="SSF54001">
    <property type="entry name" value="Cysteine proteinases"/>
    <property type="match status" value="1"/>
</dbReference>
<dbReference type="EMBL" id="OU594946">
    <property type="protein sequence ID" value="CAG9290362.1"/>
    <property type="molecule type" value="Genomic_DNA"/>
</dbReference>
<evidence type="ECO:0000256" key="6">
    <source>
        <dbReference type="ARBA" id="ARBA00022801"/>
    </source>
</evidence>
<keyword evidence="5" id="KW-0833">Ubl conjugation pathway</keyword>
<protein>
    <recommendedName>
        <fullName evidence="3">ubiquitinyl hydrolase 1</fullName>
        <ecNumber evidence="3">3.4.19.12</ecNumber>
    </recommendedName>
</protein>
<dbReference type="PANTHER" id="PTHR21646:SF24">
    <property type="entry name" value="UBIQUITIN CARBOXYL-TERMINAL HYDROLASE"/>
    <property type="match status" value="1"/>
</dbReference>
<evidence type="ECO:0000256" key="7">
    <source>
        <dbReference type="ARBA" id="ARBA00022807"/>
    </source>
</evidence>
<dbReference type="GO" id="GO:0006508">
    <property type="term" value="P:proteolysis"/>
    <property type="evidence" value="ECO:0007669"/>
    <property type="project" value="UniProtKB-KW"/>
</dbReference>
<organism evidence="9">
    <name type="scientific">Phaeodactylum tricornutum</name>
    <name type="common">Diatom</name>
    <dbReference type="NCBI Taxonomy" id="2850"/>
    <lineage>
        <taxon>Eukaryota</taxon>
        <taxon>Sar</taxon>
        <taxon>Stramenopiles</taxon>
        <taxon>Ochrophyta</taxon>
        <taxon>Bacillariophyta</taxon>
        <taxon>Bacillariophyceae</taxon>
        <taxon>Bacillariophycidae</taxon>
        <taxon>Naviculales</taxon>
        <taxon>Phaeodactylaceae</taxon>
        <taxon>Phaeodactylum</taxon>
    </lineage>
</organism>
<comment type="similarity">
    <text evidence="2">Belongs to the peptidase C19 family.</text>
</comment>
<dbReference type="Gene3D" id="3.90.70.10">
    <property type="entry name" value="Cysteine proteinases"/>
    <property type="match status" value="1"/>
</dbReference>
<dbReference type="InterPro" id="IPR018200">
    <property type="entry name" value="USP_CS"/>
</dbReference>
<evidence type="ECO:0000256" key="2">
    <source>
        <dbReference type="ARBA" id="ARBA00009085"/>
    </source>
</evidence>
<dbReference type="PROSITE" id="PS00973">
    <property type="entry name" value="USP_2"/>
    <property type="match status" value="1"/>
</dbReference>
<keyword evidence="6" id="KW-0378">Hydrolase</keyword>
<dbReference type="InterPro" id="IPR001394">
    <property type="entry name" value="Peptidase_C19_UCH"/>
</dbReference>
<dbReference type="GO" id="GO:0016579">
    <property type="term" value="P:protein deubiquitination"/>
    <property type="evidence" value="ECO:0007669"/>
    <property type="project" value="InterPro"/>
</dbReference>
<feature type="non-terminal residue" evidence="9">
    <location>
        <position position="1"/>
    </location>
</feature>
<gene>
    <name evidence="9" type="ORF">PTTT1_LOCUS44566</name>
</gene>
<accession>A0A8J9TBX5</accession>
<dbReference type="GO" id="GO:0004843">
    <property type="term" value="F:cysteine-type deubiquitinase activity"/>
    <property type="evidence" value="ECO:0007669"/>
    <property type="project" value="UniProtKB-EC"/>
</dbReference>
<dbReference type="PROSITE" id="PS00972">
    <property type="entry name" value="USP_1"/>
    <property type="match status" value="1"/>
</dbReference>
<sequence length="347" mass="39136">PGSVGLHNLGNSCFLNATIQCLNHIEPLTQYFLQGKYLDELNRNNPLGSGGNVAMSYASLLKKMWGGEYSTLVPRLLKQTVASFAPQFDNCYQHDSQEFGQFLMDGLHEDLNRVQTKPYVEELEGLGMPDDQAAIESWRKHLLRHDSIIVDHCQGMHRSHLTCPRCGRESIKFDIFSSISVPLACTKQKSAIQLQDCLEKFMEGEQLDERNAWYCPKCRQHVCALKMIALWTIPDILIIHLKRFTFDTCMASGHMLRSKVDDKVEFPIEGLDLTKYILGPVDPDAPPVYRLFGVSEHTGPTANSGHYTATVRNSIDGQWYRCNDSHVGRTSGEASITGGAYVLFYQR</sequence>
<evidence type="ECO:0000256" key="4">
    <source>
        <dbReference type="ARBA" id="ARBA00022670"/>
    </source>
</evidence>
<feature type="non-terminal residue" evidence="9">
    <location>
        <position position="347"/>
    </location>
</feature>
<evidence type="ECO:0000256" key="3">
    <source>
        <dbReference type="ARBA" id="ARBA00012759"/>
    </source>
</evidence>